<dbReference type="RefSeq" id="WP_151730061.1">
    <property type="nucleotide sequence ID" value="NZ_BKZV01000009.1"/>
</dbReference>
<proteinExistence type="predicted"/>
<reference evidence="5 6" key="1">
    <citation type="journal article" date="2019" name="Int. J. Syst. Evol. Microbiol.">
        <title>Thermogemmatispora aurantia sp. nov. and Thermogemmatispora argillosa sp. nov., within the class Ktedonobacteria, and emended description of the genus Thermogemmatispora.</title>
        <authorList>
            <person name="Zheng Y."/>
            <person name="Wang C.M."/>
            <person name="Sakai Y."/>
            <person name="Abe K."/>
            <person name="Yokota A."/>
            <person name="Yabe S."/>
        </authorList>
    </citation>
    <scope>NUCLEOTIDE SEQUENCE [LARGE SCALE GENOMIC DNA]</scope>
    <source>
        <strain evidence="5 6">A1-2</strain>
    </source>
</reference>
<dbReference type="InterPro" id="IPR015797">
    <property type="entry name" value="NUDIX_hydrolase-like_dom_sf"/>
</dbReference>
<dbReference type="GO" id="GO:0006753">
    <property type="term" value="P:nucleoside phosphate metabolic process"/>
    <property type="evidence" value="ECO:0007669"/>
    <property type="project" value="TreeGrafter"/>
</dbReference>
<organism evidence="5 6">
    <name type="scientific">Thermogemmatispora aurantia</name>
    <dbReference type="NCBI Taxonomy" id="2045279"/>
    <lineage>
        <taxon>Bacteria</taxon>
        <taxon>Bacillati</taxon>
        <taxon>Chloroflexota</taxon>
        <taxon>Ktedonobacteria</taxon>
        <taxon>Thermogemmatisporales</taxon>
        <taxon>Thermogemmatisporaceae</taxon>
        <taxon>Thermogemmatispora</taxon>
    </lineage>
</organism>
<comment type="cofactor">
    <cofactor evidence="1">
        <name>Mg(2+)</name>
        <dbReference type="ChEBI" id="CHEBI:18420"/>
    </cofactor>
</comment>
<protein>
    <submittedName>
        <fullName evidence="5">DNA mismatch repair protein MutT</fullName>
    </submittedName>
</protein>
<keyword evidence="6" id="KW-1185">Reference proteome</keyword>
<name>A0A5J4KFQ3_9CHLR</name>
<dbReference type="CDD" id="cd03424">
    <property type="entry name" value="NUDIX_ADPRase_Nudt5_UGPPase_Nudt14"/>
    <property type="match status" value="1"/>
</dbReference>
<feature type="compositionally biased region" description="Basic and acidic residues" evidence="3">
    <location>
        <begin position="1"/>
        <end position="13"/>
    </location>
</feature>
<dbReference type="EMBL" id="BKZV01000009">
    <property type="protein sequence ID" value="GER85612.1"/>
    <property type="molecule type" value="Genomic_DNA"/>
</dbReference>
<dbReference type="SUPFAM" id="SSF55811">
    <property type="entry name" value="Nudix"/>
    <property type="match status" value="1"/>
</dbReference>
<dbReference type="InterPro" id="IPR000086">
    <property type="entry name" value="NUDIX_hydrolase_dom"/>
</dbReference>
<feature type="domain" description="Nudix hydrolase" evidence="4">
    <location>
        <begin position="61"/>
        <end position="193"/>
    </location>
</feature>
<evidence type="ECO:0000256" key="1">
    <source>
        <dbReference type="ARBA" id="ARBA00001946"/>
    </source>
</evidence>
<evidence type="ECO:0000313" key="5">
    <source>
        <dbReference type="EMBL" id="GER85612.1"/>
    </source>
</evidence>
<sequence>MGERESMTTDHHAARQQGSSGLRPWVTRAAERVLDTPYLKVRREEVLLPDGTLIPDYYIIENRGWVGIVPLTSDGRFLLNRQYKHGIGLEVLEFPAGAIDPHEDDPLLTAHRELMEETGYSVAAEKIELLAHMYANPTGARTRIWWYLARDVAKTGEQKVDPREVIENLLVTPRELLALIHSGQFAVQGQIAAAYMALERLGYLRASF</sequence>
<comment type="caution">
    <text evidence="5">The sequence shown here is derived from an EMBL/GenBank/DDBJ whole genome shotgun (WGS) entry which is preliminary data.</text>
</comment>
<dbReference type="GO" id="GO:0016787">
    <property type="term" value="F:hydrolase activity"/>
    <property type="evidence" value="ECO:0007669"/>
    <property type="project" value="UniProtKB-KW"/>
</dbReference>
<evidence type="ECO:0000256" key="3">
    <source>
        <dbReference type="SAM" id="MobiDB-lite"/>
    </source>
</evidence>
<dbReference type="Pfam" id="PF00293">
    <property type="entry name" value="NUDIX"/>
    <property type="match status" value="1"/>
</dbReference>
<evidence type="ECO:0000259" key="4">
    <source>
        <dbReference type="PROSITE" id="PS51462"/>
    </source>
</evidence>
<evidence type="ECO:0000313" key="6">
    <source>
        <dbReference type="Proteomes" id="UP000334820"/>
    </source>
</evidence>
<gene>
    <name evidence="5" type="ORF">KTAU_42460</name>
</gene>
<accession>A0A5J4KFQ3</accession>
<feature type="region of interest" description="Disordered" evidence="3">
    <location>
        <begin position="1"/>
        <end position="21"/>
    </location>
</feature>
<dbReference type="Gene3D" id="3.90.79.10">
    <property type="entry name" value="Nucleoside Triphosphate Pyrophosphohydrolase"/>
    <property type="match status" value="1"/>
</dbReference>
<dbReference type="PROSITE" id="PS51462">
    <property type="entry name" value="NUDIX"/>
    <property type="match status" value="1"/>
</dbReference>
<dbReference type="Proteomes" id="UP000334820">
    <property type="component" value="Unassembled WGS sequence"/>
</dbReference>
<keyword evidence="2" id="KW-0378">Hydrolase</keyword>
<dbReference type="PANTHER" id="PTHR11839:SF18">
    <property type="entry name" value="NUDIX HYDROLASE DOMAIN-CONTAINING PROTEIN"/>
    <property type="match status" value="1"/>
</dbReference>
<dbReference type="AlphaFoldDB" id="A0A5J4KFQ3"/>
<evidence type="ECO:0000256" key="2">
    <source>
        <dbReference type="ARBA" id="ARBA00022801"/>
    </source>
</evidence>
<dbReference type="PANTHER" id="PTHR11839">
    <property type="entry name" value="UDP/ADP-SUGAR PYROPHOSPHATASE"/>
    <property type="match status" value="1"/>
</dbReference>
<dbReference type="GO" id="GO:0019693">
    <property type="term" value="P:ribose phosphate metabolic process"/>
    <property type="evidence" value="ECO:0007669"/>
    <property type="project" value="TreeGrafter"/>
</dbReference>